<keyword evidence="6" id="KW-0472">Membrane</keyword>
<dbReference type="GO" id="GO:1990281">
    <property type="term" value="C:efflux pump complex"/>
    <property type="evidence" value="ECO:0007669"/>
    <property type="project" value="TreeGrafter"/>
</dbReference>
<dbReference type="InterPro" id="IPR051906">
    <property type="entry name" value="TolC-like"/>
</dbReference>
<dbReference type="Pfam" id="PF02321">
    <property type="entry name" value="OEP"/>
    <property type="match status" value="2"/>
</dbReference>
<comment type="similarity">
    <text evidence="2">Belongs to the outer membrane factor (OMF) (TC 1.B.17) family.</text>
</comment>
<accession>A0A8J3ED08</accession>
<evidence type="ECO:0000256" key="7">
    <source>
        <dbReference type="ARBA" id="ARBA00023237"/>
    </source>
</evidence>
<reference evidence="9 10" key="1">
    <citation type="journal article" date="2014" name="Int. J. Syst. Evol. Microbiol.">
        <title>Complete genome sequence of Corynebacterium casei LMG S-19264T (=DSM 44701T), isolated from a smear-ripened cheese.</title>
        <authorList>
            <consortium name="US DOE Joint Genome Institute (JGI-PGF)"/>
            <person name="Walter F."/>
            <person name="Albersmeier A."/>
            <person name="Kalinowski J."/>
            <person name="Ruckert C."/>
        </authorList>
    </citation>
    <scope>NUCLEOTIDE SEQUENCE [LARGE SCALE GENOMIC DNA]</scope>
    <source>
        <strain evidence="9 10">CGMCC 1.16330</strain>
    </source>
</reference>
<organism evidence="9 10">
    <name type="scientific">Caldovatus sediminis</name>
    <dbReference type="NCBI Taxonomy" id="2041189"/>
    <lineage>
        <taxon>Bacteria</taxon>
        <taxon>Pseudomonadati</taxon>
        <taxon>Pseudomonadota</taxon>
        <taxon>Alphaproteobacteria</taxon>
        <taxon>Acetobacterales</taxon>
        <taxon>Roseomonadaceae</taxon>
        <taxon>Caldovatus</taxon>
    </lineage>
</organism>
<keyword evidence="4" id="KW-1134">Transmembrane beta strand</keyword>
<evidence type="ECO:0000256" key="3">
    <source>
        <dbReference type="ARBA" id="ARBA00022448"/>
    </source>
</evidence>
<evidence type="ECO:0000256" key="1">
    <source>
        <dbReference type="ARBA" id="ARBA00004442"/>
    </source>
</evidence>
<dbReference type="AlphaFoldDB" id="A0A8J3ED08"/>
<comment type="caution">
    <text evidence="9">The sequence shown here is derived from an EMBL/GenBank/DDBJ whole genome shotgun (WGS) entry which is preliminary data.</text>
</comment>
<dbReference type="EMBL" id="BMKS01000024">
    <property type="protein sequence ID" value="GGG51224.1"/>
    <property type="molecule type" value="Genomic_DNA"/>
</dbReference>
<dbReference type="PANTHER" id="PTHR30026:SF22">
    <property type="entry name" value="OUTER MEMBRANE EFFLUX PROTEIN"/>
    <property type="match status" value="1"/>
</dbReference>
<keyword evidence="5" id="KW-0812">Transmembrane</keyword>
<evidence type="ECO:0000256" key="4">
    <source>
        <dbReference type="ARBA" id="ARBA00022452"/>
    </source>
</evidence>
<dbReference type="InterPro" id="IPR010130">
    <property type="entry name" value="T1SS_OMP_TolC"/>
</dbReference>
<keyword evidence="10" id="KW-1185">Reference proteome</keyword>
<keyword evidence="3" id="KW-0813">Transport</keyword>
<dbReference type="Gene3D" id="1.20.1600.10">
    <property type="entry name" value="Outer membrane efflux proteins (OEP)"/>
    <property type="match status" value="1"/>
</dbReference>
<proteinExistence type="inferred from homology"/>
<sequence>MPCRIRSRLRRVLAAAPGRIGGGAAAALALPALLAAAVPSASAQTLQEAMAHAYANNPTLLAARAQLRAVDENVPQALAGWRPTVVLAGAAGYAEATARTQAVTPVARDRFGNVVDPGGVPFSNYTDVSRNTLNMTATVTQPIFRGGRTVAGTRRAENQVLAQRARLLATEQQVLLDVVVAYVRVIRFQEEVRLNTNNEQVLSRQLQATNERFRVGEITRTDVAQAESRLAGARALRAQAEGDLQTARATFQRLVGLAPQRLVPPQPLTTPVRSQVEAAQLAAVNNPNVVAALFDEAAARDLVDVQFANLLPQVSVQGQVFRIDNNLQRGTRTTGSQVTANVSVPIYQGGAEHALVRQARQQAQQARQLVEDRRREATQQASQAWETLISARAQVDANRAQIRAAEIALDGVQREAIVGSRTTLDVLNAEQELLNARVALVRALAEVVNGSHALAAAVGRHTARDLALPVQLYDMEAYYREVRNRWFGTGDYAEAAEARPAGGAATERRAR</sequence>
<dbReference type="GO" id="GO:0015288">
    <property type="term" value="F:porin activity"/>
    <property type="evidence" value="ECO:0007669"/>
    <property type="project" value="TreeGrafter"/>
</dbReference>
<name>A0A8J3ED08_9PROT</name>
<feature type="coiled-coil region" evidence="8">
    <location>
        <begin position="356"/>
        <end position="415"/>
    </location>
</feature>
<keyword evidence="8" id="KW-0175">Coiled coil</keyword>
<dbReference type="SUPFAM" id="SSF56954">
    <property type="entry name" value="Outer membrane efflux proteins (OEP)"/>
    <property type="match status" value="1"/>
</dbReference>
<protein>
    <submittedName>
        <fullName evidence="9">Type I secretion protein TolC</fullName>
    </submittedName>
</protein>
<evidence type="ECO:0000256" key="6">
    <source>
        <dbReference type="ARBA" id="ARBA00023136"/>
    </source>
</evidence>
<evidence type="ECO:0000256" key="5">
    <source>
        <dbReference type="ARBA" id="ARBA00022692"/>
    </source>
</evidence>
<dbReference type="GO" id="GO:0009279">
    <property type="term" value="C:cell outer membrane"/>
    <property type="evidence" value="ECO:0007669"/>
    <property type="project" value="UniProtKB-SubCell"/>
</dbReference>
<comment type="subcellular location">
    <subcellularLocation>
        <location evidence="1">Cell outer membrane</location>
    </subcellularLocation>
</comment>
<gene>
    <name evidence="9" type="ORF">GCM10010964_43110</name>
</gene>
<dbReference type="InterPro" id="IPR003423">
    <property type="entry name" value="OMP_efflux"/>
</dbReference>
<keyword evidence="7" id="KW-0998">Cell outer membrane</keyword>
<dbReference type="Proteomes" id="UP000597507">
    <property type="component" value="Unassembled WGS sequence"/>
</dbReference>
<dbReference type="GO" id="GO:0015562">
    <property type="term" value="F:efflux transmembrane transporter activity"/>
    <property type="evidence" value="ECO:0007669"/>
    <property type="project" value="InterPro"/>
</dbReference>
<evidence type="ECO:0000313" key="9">
    <source>
        <dbReference type="EMBL" id="GGG51224.1"/>
    </source>
</evidence>
<dbReference type="PANTHER" id="PTHR30026">
    <property type="entry name" value="OUTER MEMBRANE PROTEIN TOLC"/>
    <property type="match status" value="1"/>
</dbReference>
<dbReference type="NCBIfam" id="TIGR01844">
    <property type="entry name" value="type_I_sec_TolC"/>
    <property type="match status" value="1"/>
</dbReference>
<evidence type="ECO:0000256" key="2">
    <source>
        <dbReference type="ARBA" id="ARBA00007613"/>
    </source>
</evidence>
<dbReference type="RefSeq" id="WP_188904063.1">
    <property type="nucleotide sequence ID" value="NZ_BMKS01000024.1"/>
</dbReference>
<evidence type="ECO:0000256" key="8">
    <source>
        <dbReference type="SAM" id="Coils"/>
    </source>
</evidence>
<evidence type="ECO:0000313" key="10">
    <source>
        <dbReference type="Proteomes" id="UP000597507"/>
    </source>
</evidence>